<dbReference type="Proteomes" id="UP001595892">
    <property type="component" value="Unassembled WGS sequence"/>
</dbReference>
<dbReference type="Pfam" id="PF03658">
    <property type="entry name" value="Ub-RnfH"/>
    <property type="match status" value="1"/>
</dbReference>
<protein>
    <submittedName>
        <fullName evidence="2">RnfH family protein</fullName>
    </submittedName>
</protein>
<dbReference type="EMBL" id="JBHSGG010000014">
    <property type="protein sequence ID" value="MFC4727594.1"/>
    <property type="molecule type" value="Genomic_DNA"/>
</dbReference>
<reference evidence="3" key="1">
    <citation type="journal article" date="2019" name="Int. J. Syst. Evol. Microbiol.">
        <title>The Global Catalogue of Microorganisms (GCM) 10K type strain sequencing project: providing services to taxonomists for standard genome sequencing and annotation.</title>
        <authorList>
            <consortium name="The Broad Institute Genomics Platform"/>
            <consortium name="The Broad Institute Genome Sequencing Center for Infectious Disease"/>
            <person name="Wu L."/>
            <person name="Ma J."/>
        </authorList>
    </citation>
    <scope>NUCLEOTIDE SEQUENCE [LARGE SCALE GENOMIC DNA]</scope>
    <source>
        <strain evidence="3">CGMCC 1.13574</strain>
    </source>
</reference>
<gene>
    <name evidence="2" type="ORF">ACFO3Q_05365</name>
</gene>
<comment type="caution">
    <text evidence="2">The sequence shown here is derived from an EMBL/GenBank/DDBJ whole genome shotgun (WGS) entry which is preliminary data.</text>
</comment>
<dbReference type="InterPro" id="IPR037021">
    <property type="entry name" value="RnfH_sf"/>
</dbReference>
<proteinExistence type="inferred from homology"/>
<dbReference type="PANTHER" id="PTHR37483:SF1">
    <property type="entry name" value="UPF0125 PROTEIN RATB"/>
    <property type="match status" value="1"/>
</dbReference>
<evidence type="ECO:0000313" key="3">
    <source>
        <dbReference type="Proteomes" id="UP001595892"/>
    </source>
</evidence>
<dbReference type="InterPro" id="IPR005346">
    <property type="entry name" value="RnfH"/>
</dbReference>
<evidence type="ECO:0000256" key="1">
    <source>
        <dbReference type="ARBA" id="ARBA00010645"/>
    </source>
</evidence>
<dbReference type="InterPro" id="IPR016155">
    <property type="entry name" value="Mopterin_synth/thiamin_S_b"/>
</dbReference>
<dbReference type="Gene3D" id="3.10.20.280">
    <property type="entry name" value="RnfH-like"/>
    <property type="match status" value="1"/>
</dbReference>
<comment type="similarity">
    <text evidence="1">Belongs to the UPF0125 (RnfH) family.</text>
</comment>
<dbReference type="PANTHER" id="PTHR37483">
    <property type="entry name" value="UPF0125 PROTEIN RATB"/>
    <property type="match status" value="1"/>
</dbReference>
<organism evidence="2 3">
    <name type="scientific">Coralloluteibacterium thermophilum</name>
    <dbReference type="NCBI Taxonomy" id="2707049"/>
    <lineage>
        <taxon>Bacteria</taxon>
        <taxon>Pseudomonadati</taxon>
        <taxon>Pseudomonadota</taxon>
        <taxon>Gammaproteobacteria</taxon>
        <taxon>Lysobacterales</taxon>
        <taxon>Lysobacteraceae</taxon>
        <taxon>Coralloluteibacterium</taxon>
    </lineage>
</organism>
<evidence type="ECO:0000313" key="2">
    <source>
        <dbReference type="EMBL" id="MFC4727594.1"/>
    </source>
</evidence>
<name>A0ABV9NJX1_9GAMM</name>
<dbReference type="SUPFAM" id="SSF54285">
    <property type="entry name" value="MoaD/ThiS"/>
    <property type="match status" value="1"/>
</dbReference>
<keyword evidence="3" id="KW-1185">Reference proteome</keyword>
<accession>A0ABV9NJX1</accession>
<dbReference type="RefSeq" id="WP_377003601.1">
    <property type="nucleotide sequence ID" value="NZ_JBHSGG010000014.1"/>
</dbReference>
<sequence length="98" mass="10474">MTQALRVEVVFGHATQVWRQQVALSPGATVADALAAADRVREAVARCDADLLHDPSALAVHGQPVVGTRTVADGERVEIVGRLRIDPKEARRRRASGG</sequence>